<reference evidence="4 5" key="1">
    <citation type="submission" date="2017-04" db="EMBL/GenBank/DDBJ databases">
        <title>Draft genome of the yeast Clavispora lusitaniae type strain CBS 6936.</title>
        <authorList>
            <person name="Durrens P."/>
            <person name="Klopp C."/>
            <person name="Biteau N."/>
            <person name="Fitton-Ouhabi V."/>
            <person name="Dementhon K."/>
            <person name="Accoceberry I."/>
            <person name="Sherman D.J."/>
            <person name="Noel T."/>
        </authorList>
    </citation>
    <scope>NUCLEOTIDE SEQUENCE [LARGE SCALE GENOMIC DNA]</scope>
    <source>
        <strain evidence="4 5">CBS 6936</strain>
    </source>
</reference>
<dbReference type="InterPro" id="IPR029058">
    <property type="entry name" value="AB_hydrolase_fold"/>
</dbReference>
<dbReference type="SUPFAM" id="SSF53474">
    <property type="entry name" value="alpha/beta-Hydrolases"/>
    <property type="match status" value="1"/>
</dbReference>
<evidence type="ECO:0000259" key="3">
    <source>
        <dbReference type="Pfam" id="PF00561"/>
    </source>
</evidence>
<name>A0AA91PVA9_CLALS</name>
<evidence type="ECO:0000313" key="4">
    <source>
        <dbReference type="EMBL" id="OVF04875.1"/>
    </source>
</evidence>
<evidence type="ECO:0000256" key="1">
    <source>
        <dbReference type="ARBA" id="ARBA00008645"/>
    </source>
</evidence>
<protein>
    <submittedName>
        <fullName evidence="4">Hydrolase</fullName>
    </submittedName>
</protein>
<comment type="similarity">
    <text evidence="1">Belongs to the AB hydrolase superfamily.</text>
</comment>
<gene>
    <name evidence="4" type="ORF">A9F13_25g00484</name>
</gene>
<organism evidence="4 5">
    <name type="scientific">Clavispora lusitaniae</name>
    <name type="common">Candida lusitaniae</name>
    <dbReference type="NCBI Taxonomy" id="36911"/>
    <lineage>
        <taxon>Eukaryota</taxon>
        <taxon>Fungi</taxon>
        <taxon>Dikarya</taxon>
        <taxon>Ascomycota</taxon>
        <taxon>Saccharomycotina</taxon>
        <taxon>Pichiomycetes</taxon>
        <taxon>Metschnikowiaceae</taxon>
        <taxon>Clavispora</taxon>
    </lineage>
</organism>
<dbReference type="Proteomes" id="UP000195602">
    <property type="component" value="Unassembled WGS sequence"/>
</dbReference>
<accession>A0AA91PVA9</accession>
<dbReference type="Gene3D" id="3.40.50.1820">
    <property type="entry name" value="alpha/beta hydrolase"/>
    <property type="match status" value="1"/>
</dbReference>
<dbReference type="PANTHER" id="PTHR46118:SF4">
    <property type="entry name" value="PROTEIN ABHD11"/>
    <property type="match status" value="1"/>
</dbReference>
<evidence type="ECO:0000256" key="2">
    <source>
        <dbReference type="ARBA" id="ARBA00022801"/>
    </source>
</evidence>
<dbReference type="GO" id="GO:0005739">
    <property type="term" value="C:mitochondrion"/>
    <property type="evidence" value="ECO:0007669"/>
    <property type="project" value="TreeGrafter"/>
</dbReference>
<sequence>MKLALVKLQFRSSHIMIRRAYGVLKNQYKYSQQFKELQIDNVPDLPYHETVPLAWQSFKGTNTIDETKAPMVMLHGILGHKQNFSSVGRHICSISKRDVVAVDMRNHGATMLAAPHDYMSMTRDAIAFVESNFQKPVVLAGYSMGAKVAMLATLFRPELFEKLVVIDNSPVDQPLESQFLTILVGMAYVERDESVKDLRGSSLIRRIDQILAPFEKRKIVRQYLTSSLNRKSTEEDKNSGRTYKVPILNFLKDRTLEQLELWPDEADGLQYSGPVRVMRGLKSPFVTDTNLKRDFPKYFPHVSVTDFNAGHWLMSEQPERFVHQLLAFLER</sequence>
<dbReference type="InterPro" id="IPR000073">
    <property type="entry name" value="AB_hydrolase_1"/>
</dbReference>
<dbReference type="Pfam" id="PF00561">
    <property type="entry name" value="Abhydrolase_1"/>
    <property type="match status" value="1"/>
</dbReference>
<feature type="domain" description="AB hydrolase-1" evidence="3">
    <location>
        <begin position="70"/>
        <end position="316"/>
    </location>
</feature>
<comment type="caution">
    <text evidence="4">The sequence shown here is derived from an EMBL/GenBank/DDBJ whole genome shotgun (WGS) entry which is preliminary data.</text>
</comment>
<dbReference type="EMBL" id="LYUB02000025">
    <property type="protein sequence ID" value="OVF04875.1"/>
    <property type="molecule type" value="Genomic_DNA"/>
</dbReference>
<dbReference type="PANTHER" id="PTHR46118">
    <property type="entry name" value="PROTEIN ABHD11"/>
    <property type="match status" value="1"/>
</dbReference>
<dbReference type="GO" id="GO:0052689">
    <property type="term" value="F:carboxylic ester hydrolase activity"/>
    <property type="evidence" value="ECO:0007669"/>
    <property type="project" value="TreeGrafter"/>
</dbReference>
<dbReference type="KEGG" id="clus:A9F13_25g00484"/>
<dbReference type="AlphaFoldDB" id="A0AA91PVA9"/>
<proteinExistence type="inferred from homology"/>
<keyword evidence="2 4" id="KW-0378">Hydrolase</keyword>
<evidence type="ECO:0000313" key="5">
    <source>
        <dbReference type="Proteomes" id="UP000195602"/>
    </source>
</evidence>